<keyword evidence="1 3" id="KW-0853">WD repeat</keyword>
<feature type="repeat" description="WD" evidence="3">
    <location>
        <begin position="71"/>
        <end position="103"/>
    </location>
</feature>
<comment type="caution">
    <text evidence="4">The sequence shown here is derived from an EMBL/GenBank/DDBJ whole genome shotgun (WGS) entry which is preliminary data.</text>
</comment>
<feature type="repeat" description="WD" evidence="3">
    <location>
        <begin position="112"/>
        <end position="153"/>
    </location>
</feature>
<feature type="repeat" description="WD" evidence="3">
    <location>
        <begin position="30"/>
        <end position="62"/>
    </location>
</feature>
<evidence type="ECO:0000313" key="4">
    <source>
        <dbReference type="EMBL" id="MCI09127.1"/>
    </source>
</evidence>
<dbReference type="Gene3D" id="2.130.10.10">
    <property type="entry name" value="YVTN repeat-like/Quinoprotein amine dehydrogenase"/>
    <property type="match status" value="1"/>
</dbReference>
<dbReference type="InterPro" id="IPR001680">
    <property type="entry name" value="WD40_rpt"/>
</dbReference>
<keyword evidence="5" id="KW-1185">Reference proteome</keyword>
<evidence type="ECO:0000313" key="5">
    <source>
        <dbReference type="Proteomes" id="UP000265520"/>
    </source>
</evidence>
<keyword evidence="2" id="KW-0677">Repeat</keyword>
<dbReference type="InterPro" id="IPR015943">
    <property type="entry name" value="WD40/YVTN_repeat-like_dom_sf"/>
</dbReference>
<protein>
    <submittedName>
        <fullName evidence="4">Vegetative incompatibility protein HET-E-1-like</fullName>
    </submittedName>
</protein>
<proteinExistence type="predicted"/>
<dbReference type="SMART" id="SM00320">
    <property type="entry name" value="WD40"/>
    <property type="match status" value="3"/>
</dbReference>
<feature type="non-terminal residue" evidence="4">
    <location>
        <position position="1"/>
    </location>
</feature>
<dbReference type="AlphaFoldDB" id="A0A392PBY2"/>
<dbReference type="PANTHER" id="PTHR19857">
    <property type="entry name" value="MITOCHONDRIAL DIVISION PROTEIN 1-RELATED"/>
    <property type="match status" value="1"/>
</dbReference>
<dbReference type="Proteomes" id="UP000265520">
    <property type="component" value="Unassembled WGS sequence"/>
</dbReference>
<dbReference type="InterPro" id="IPR036322">
    <property type="entry name" value="WD40_repeat_dom_sf"/>
</dbReference>
<dbReference type="InterPro" id="IPR051179">
    <property type="entry name" value="WD_repeat_multifunction"/>
</dbReference>
<dbReference type="Pfam" id="PF00400">
    <property type="entry name" value="WD40"/>
    <property type="match status" value="3"/>
</dbReference>
<evidence type="ECO:0000256" key="2">
    <source>
        <dbReference type="ARBA" id="ARBA00022737"/>
    </source>
</evidence>
<organism evidence="4 5">
    <name type="scientific">Trifolium medium</name>
    <dbReference type="NCBI Taxonomy" id="97028"/>
    <lineage>
        <taxon>Eukaryota</taxon>
        <taxon>Viridiplantae</taxon>
        <taxon>Streptophyta</taxon>
        <taxon>Embryophyta</taxon>
        <taxon>Tracheophyta</taxon>
        <taxon>Spermatophyta</taxon>
        <taxon>Magnoliopsida</taxon>
        <taxon>eudicotyledons</taxon>
        <taxon>Gunneridae</taxon>
        <taxon>Pentapetalae</taxon>
        <taxon>rosids</taxon>
        <taxon>fabids</taxon>
        <taxon>Fabales</taxon>
        <taxon>Fabaceae</taxon>
        <taxon>Papilionoideae</taxon>
        <taxon>50 kb inversion clade</taxon>
        <taxon>NPAAA clade</taxon>
        <taxon>Hologalegina</taxon>
        <taxon>IRL clade</taxon>
        <taxon>Trifolieae</taxon>
        <taxon>Trifolium</taxon>
    </lineage>
</organism>
<dbReference type="SUPFAM" id="SSF50978">
    <property type="entry name" value="WD40 repeat-like"/>
    <property type="match status" value="1"/>
</dbReference>
<dbReference type="PRINTS" id="PR00320">
    <property type="entry name" value="GPROTEINBRPT"/>
</dbReference>
<dbReference type="InterPro" id="IPR020472">
    <property type="entry name" value="WD40_PAC1"/>
</dbReference>
<evidence type="ECO:0000256" key="1">
    <source>
        <dbReference type="ARBA" id="ARBA00022574"/>
    </source>
</evidence>
<dbReference type="EMBL" id="LXQA010071467">
    <property type="protein sequence ID" value="MCI09127.1"/>
    <property type="molecule type" value="Genomic_DNA"/>
</dbReference>
<accession>A0A392PBY2</accession>
<name>A0A392PBY2_9FABA</name>
<dbReference type="PANTHER" id="PTHR19857:SF8">
    <property type="entry name" value="ANGIO-ASSOCIATED MIGRATORY CELL PROTEIN"/>
    <property type="match status" value="1"/>
</dbReference>
<dbReference type="PROSITE" id="PS50294">
    <property type="entry name" value="WD_REPEATS_REGION"/>
    <property type="match status" value="2"/>
</dbReference>
<reference evidence="4 5" key="1">
    <citation type="journal article" date="2018" name="Front. Plant Sci.">
        <title>Red Clover (Trifolium pratense) and Zigzag Clover (T. medium) - A Picture of Genomic Similarities and Differences.</title>
        <authorList>
            <person name="Dluhosova J."/>
            <person name="Istvanek J."/>
            <person name="Nedelnik J."/>
            <person name="Repkova J."/>
        </authorList>
    </citation>
    <scope>NUCLEOTIDE SEQUENCE [LARGE SCALE GENOMIC DNA]</scope>
    <source>
        <strain evidence="5">cv. 10/8</strain>
        <tissue evidence="4">Leaf</tissue>
    </source>
</reference>
<dbReference type="PROSITE" id="PS50082">
    <property type="entry name" value="WD_REPEATS_2"/>
    <property type="match status" value="3"/>
</dbReference>
<sequence length="157" mass="16817">PIESTLVAIGGGDARGFLWKIFQGDGAAKLHGHSDSVSCLAFSYDGQFLASGSLDRIVQIWDGYGNLKGVLDGPKGGIEWLRWHPRKHILLAGSDDSTAWMWNADKDSLNIFSGHSGSVTCGDFTPDGKIICTGSDDASLRIWNPKNGESIHVGQGM</sequence>
<evidence type="ECO:0000256" key="3">
    <source>
        <dbReference type="PROSITE-ProRule" id="PRU00221"/>
    </source>
</evidence>